<dbReference type="RefSeq" id="WP_073191694.1">
    <property type="nucleotide sequence ID" value="NZ_FQTW01000001.1"/>
</dbReference>
<feature type="transmembrane region" description="Helical" evidence="1">
    <location>
        <begin position="41"/>
        <end position="63"/>
    </location>
</feature>
<feature type="transmembrane region" description="Helical" evidence="1">
    <location>
        <begin position="6"/>
        <end position="29"/>
    </location>
</feature>
<evidence type="ECO:0000313" key="4">
    <source>
        <dbReference type="Proteomes" id="UP000184462"/>
    </source>
</evidence>
<evidence type="ECO:0000313" key="3">
    <source>
        <dbReference type="EMBL" id="SHE41035.1"/>
    </source>
</evidence>
<dbReference type="Pfam" id="PF13386">
    <property type="entry name" value="DsbD_2"/>
    <property type="match status" value="1"/>
</dbReference>
<sequence>MLWSAFILGFLGSLHCVGMCGPIALMLPVSQHNPYKKSLQILLYNVGRVLTYIIIGLVFGLLGESIATFGFQQQLSIIIGIIMLLSVILPQKQLQKFKISKPFYKAVAKVKSEMGESFKKKSFDTFFYLGFLNGFLPCGLVYMAVFASIATADLTMSAAYMALFGLGTIPMMAMVTYMRDFTKNVLKLNLRKIIPYAVAVIGILFILRGMGLGIPYISPKPMTEKVTADLNCH</sequence>
<gene>
    <name evidence="3" type="ORF">SAMN05444278_101554</name>
</gene>
<proteinExistence type="predicted"/>
<reference evidence="3 4" key="1">
    <citation type="submission" date="2016-11" db="EMBL/GenBank/DDBJ databases">
        <authorList>
            <person name="Jaros S."/>
            <person name="Januszkiewicz K."/>
            <person name="Wedrychowicz H."/>
        </authorList>
    </citation>
    <scope>NUCLEOTIDE SEQUENCE [LARGE SCALE GENOMIC DNA]</scope>
    <source>
        <strain evidence="3 4">DSM 25661</strain>
    </source>
</reference>
<dbReference type="Proteomes" id="UP000184462">
    <property type="component" value="Unassembled WGS sequence"/>
</dbReference>
<feature type="domain" description="Urease accessory protein UreH-like transmembrane" evidence="2">
    <location>
        <begin position="5"/>
        <end position="204"/>
    </location>
</feature>
<feature type="transmembrane region" description="Helical" evidence="1">
    <location>
        <begin position="193"/>
        <end position="217"/>
    </location>
</feature>
<evidence type="ECO:0000259" key="2">
    <source>
        <dbReference type="Pfam" id="PF13386"/>
    </source>
</evidence>
<dbReference type="InterPro" id="IPR039447">
    <property type="entry name" value="UreH-like_TM_dom"/>
</dbReference>
<keyword evidence="1" id="KW-0812">Transmembrane</keyword>
<dbReference type="InterPro" id="IPR036259">
    <property type="entry name" value="MFS_trans_sf"/>
</dbReference>
<dbReference type="PANTHER" id="PTHR42208">
    <property type="entry name" value="HEAVY METAL TRANSPORTER-RELATED"/>
    <property type="match status" value="1"/>
</dbReference>
<keyword evidence="4" id="KW-1185">Reference proteome</keyword>
<evidence type="ECO:0000256" key="1">
    <source>
        <dbReference type="SAM" id="Phobius"/>
    </source>
</evidence>
<dbReference type="AlphaFoldDB" id="A0A1M4T9D1"/>
<feature type="transmembrane region" description="Helical" evidence="1">
    <location>
        <begin position="126"/>
        <end position="152"/>
    </location>
</feature>
<protein>
    <recommendedName>
        <fullName evidence="2">Urease accessory protein UreH-like transmembrane domain-containing protein</fullName>
    </recommendedName>
</protein>
<feature type="transmembrane region" description="Helical" evidence="1">
    <location>
        <begin position="158"/>
        <end position="181"/>
    </location>
</feature>
<dbReference type="PANTHER" id="PTHR42208:SF1">
    <property type="entry name" value="HEAVY METAL TRANSPORTER"/>
    <property type="match status" value="1"/>
</dbReference>
<feature type="transmembrane region" description="Helical" evidence="1">
    <location>
        <begin position="69"/>
        <end position="89"/>
    </location>
</feature>
<dbReference type="EMBL" id="FQTW01000001">
    <property type="protein sequence ID" value="SHE41035.1"/>
    <property type="molecule type" value="Genomic_DNA"/>
</dbReference>
<dbReference type="STRING" id="1155689.SAMN05444278_101554"/>
<dbReference type="OrthoDB" id="594443at2"/>
<accession>A0A1M4T9D1</accession>
<keyword evidence="1" id="KW-1133">Transmembrane helix</keyword>
<keyword evidence="1" id="KW-0472">Membrane</keyword>
<organism evidence="3 4">
    <name type="scientific">Psychroflexus salarius</name>
    <dbReference type="NCBI Taxonomy" id="1155689"/>
    <lineage>
        <taxon>Bacteria</taxon>
        <taxon>Pseudomonadati</taxon>
        <taxon>Bacteroidota</taxon>
        <taxon>Flavobacteriia</taxon>
        <taxon>Flavobacteriales</taxon>
        <taxon>Flavobacteriaceae</taxon>
        <taxon>Psychroflexus</taxon>
    </lineage>
</organism>
<name>A0A1M4T9D1_9FLAO</name>
<dbReference type="SUPFAM" id="SSF103473">
    <property type="entry name" value="MFS general substrate transporter"/>
    <property type="match status" value="1"/>
</dbReference>